<dbReference type="EMBL" id="JAGKHQ010001902">
    <property type="protein sequence ID" value="KAG7453456.1"/>
    <property type="molecule type" value="Genomic_DNA"/>
</dbReference>
<sequence>MFENRVRHVDLQANCEGSKSDLTSFSKGRVTCANGPKTTPPPSGPWLRLFLNRGERTRWKDDERDRTDGNCELRQATVKEWSRICTTETTQECGRKKKTCRDVK</sequence>
<evidence type="ECO:0000313" key="2">
    <source>
        <dbReference type="EMBL" id="KAG7453456.1"/>
    </source>
</evidence>
<name>A0AAV6P9P0_SOLSE</name>
<evidence type="ECO:0000313" key="3">
    <source>
        <dbReference type="Proteomes" id="UP000693946"/>
    </source>
</evidence>
<dbReference type="AlphaFoldDB" id="A0AAV6P9P0"/>
<organism evidence="2 3">
    <name type="scientific">Solea senegalensis</name>
    <name type="common">Senegalese sole</name>
    <dbReference type="NCBI Taxonomy" id="28829"/>
    <lineage>
        <taxon>Eukaryota</taxon>
        <taxon>Metazoa</taxon>
        <taxon>Chordata</taxon>
        <taxon>Craniata</taxon>
        <taxon>Vertebrata</taxon>
        <taxon>Euteleostomi</taxon>
        <taxon>Actinopterygii</taxon>
        <taxon>Neopterygii</taxon>
        <taxon>Teleostei</taxon>
        <taxon>Neoteleostei</taxon>
        <taxon>Acanthomorphata</taxon>
        <taxon>Carangaria</taxon>
        <taxon>Pleuronectiformes</taxon>
        <taxon>Pleuronectoidei</taxon>
        <taxon>Soleidae</taxon>
        <taxon>Solea</taxon>
    </lineage>
</organism>
<gene>
    <name evidence="2" type="ORF">JOB18_019199</name>
</gene>
<keyword evidence="3" id="KW-1185">Reference proteome</keyword>
<proteinExistence type="predicted"/>
<evidence type="ECO:0000256" key="1">
    <source>
        <dbReference type="SAM" id="MobiDB-lite"/>
    </source>
</evidence>
<reference evidence="2 3" key="1">
    <citation type="journal article" date="2021" name="Sci. Rep.">
        <title>Chromosome anchoring in Senegalese sole (Solea senegalensis) reveals sex-associated markers and genome rearrangements in flatfish.</title>
        <authorList>
            <person name="Guerrero-Cozar I."/>
            <person name="Gomez-Garrido J."/>
            <person name="Berbel C."/>
            <person name="Martinez-Blanch J.F."/>
            <person name="Alioto T."/>
            <person name="Claros M.G."/>
            <person name="Gagnaire P.A."/>
            <person name="Manchado M."/>
        </authorList>
    </citation>
    <scope>NUCLEOTIDE SEQUENCE [LARGE SCALE GENOMIC DNA]</scope>
    <source>
        <strain evidence="2">Sse05_10M</strain>
    </source>
</reference>
<comment type="caution">
    <text evidence="2">The sequence shown here is derived from an EMBL/GenBank/DDBJ whole genome shotgun (WGS) entry which is preliminary data.</text>
</comment>
<protein>
    <submittedName>
        <fullName evidence="2">Uncharacterized protein</fullName>
    </submittedName>
</protein>
<accession>A0AAV6P9P0</accession>
<feature type="region of interest" description="Disordered" evidence="1">
    <location>
        <begin position="26"/>
        <end position="48"/>
    </location>
</feature>
<dbReference type="Proteomes" id="UP000693946">
    <property type="component" value="Unassembled WGS sequence"/>
</dbReference>